<evidence type="ECO:0000256" key="1">
    <source>
        <dbReference type="SAM" id="Phobius"/>
    </source>
</evidence>
<dbReference type="OrthoDB" id="2339353at2759"/>
<protein>
    <submittedName>
        <fullName evidence="2">275_t:CDS:1</fullName>
    </submittedName>
</protein>
<sequence length="330" mass="36759">MNILRCDFVWKNRTKTQIDNCGDYIVPAPADLGNFRDYCQTFTTNQTLKFAHPYESDEGVTKIGVYLQIPNVTAAEQSAIGIAALNMLLTSPNFNPLTHPEEVVNQMDEDAKSEMTLEWNFLAGMVDYAAVIKFRINEYRAILPRDISAIMGFGANYHSTPIIENTVTYFPFNSNPYGLANGTNVYFSVAAGSFVQKQESEERTITVLSAIASAGGAFGIIGGAYVLFFGQSRMDVWGIAHKFSKESPELVGTSLFRSSSQDNLSNNDNNSQADLDLQIKQLGNDVSELKEVIRSYVLDTSYLEEGPRWFSATTRKKMGSFFNKVLKRDT</sequence>
<dbReference type="Proteomes" id="UP000789739">
    <property type="component" value="Unassembled WGS sequence"/>
</dbReference>
<gene>
    <name evidence="2" type="ORF">PBRASI_LOCUS6268</name>
</gene>
<reference evidence="2" key="1">
    <citation type="submission" date="2021-06" db="EMBL/GenBank/DDBJ databases">
        <authorList>
            <person name="Kallberg Y."/>
            <person name="Tangrot J."/>
            <person name="Rosling A."/>
        </authorList>
    </citation>
    <scope>NUCLEOTIDE SEQUENCE</scope>
    <source>
        <strain evidence="2">BR232B</strain>
    </source>
</reference>
<organism evidence="2 3">
    <name type="scientific">Paraglomus brasilianum</name>
    <dbReference type="NCBI Taxonomy" id="144538"/>
    <lineage>
        <taxon>Eukaryota</taxon>
        <taxon>Fungi</taxon>
        <taxon>Fungi incertae sedis</taxon>
        <taxon>Mucoromycota</taxon>
        <taxon>Glomeromycotina</taxon>
        <taxon>Glomeromycetes</taxon>
        <taxon>Paraglomerales</taxon>
        <taxon>Paraglomeraceae</taxon>
        <taxon>Paraglomus</taxon>
    </lineage>
</organism>
<dbReference type="EMBL" id="CAJVPI010000815">
    <property type="protein sequence ID" value="CAG8574263.1"/>
    <property type="molecule type" value="Genomic_DNA"/>
</dbReference>
<keyword evidence="1" id="KW-0472">Membrane</keyword>
<keyword evidence="3" id="KW-1185">Reference proteome</keyword>
<name>A0A9N9G3A2_9GLOM</name>
<accession>A0A9N9G3A2</accession>
<keyword evidence="1" id="KW-1133">Transmembrane helix</keyword>
<proteinExistence type="predicted"/>
<evidence type="ECO:0000313" key="2">
    <source>
        <dbReference type="EMBL" id="CAG8574263.1"/>
    </source>
</evidence>
<feature type="transmembrane region" description="Helical" evidence="1">
    <location>
        <begin position="205"/>
        <end position="228"/>
    </location>
</feature>
<evidence type="ECO:0000313" key="3">
    <source>
        <dbReference type="Proteomes" id="UP000789739"/>
    </source>
</evidence>
<keyword evidence="1" id="KW-0812">Transmembrane</keyword>
<dbReference type="AlphaFoldDB" id="A0A9N9G3A2"/>
<comment type="caution">
    <text evidence="2">The sequence shown here is derived from an EMBL/GenBank/DDBJ whole genome shotgun (WGS) entry which is preliminary data.</text>
</comment>